<dbReference type="OrthoDB" id="138672at2"/>
<organism evidence="2 3">
    <name type="scientific">Peptoniphilus lacrimalis</name>
    <dbReference type="NCBI Taxonomy" id="33031"/>
    <lineage>
        <taxon>Bacteria</taxon>
        <taxon>Bacillati</taxon>
        <taxon>Bacillota</taxon>
        <taxon>Tissierellia</taxon>
        <taxon>Tissierellales</taxon>
        <taxon>Peptoniphilaceae</taxon>
        <taxon>Peptoniphilus</taxon>
    </lineage>
</organism>
<gene>
    <name evidence="2" type="ORF">NCTC13149_00112</name>
</gene>
<reference evidence="2 3" key="1">
    <citation type="submission" date="2018-06" db="EMBL/GenBank/DDBJ databases">
        <authorList>
            <consortium name="Pathogen Informatics"/>
            <person name="Doyle S."/>
        </authorList>
    </citation>
    <scope>NUCLEOTIDE SEQUENCE [LARGE SCALE GENOMIC DNA]</scope>
    <source>
        <strain evidence="2 3">NCTC13149</strain>
    </source>
</reference>
<dbReference type="AlphaFoldDB" id="A0A379C1X3"/>
<feature type="transmembrane region" description="Helical" evidence="1">
    <location>
        <begin position="143"/>
        <end position="168"/>
    </location>
</feature>
<sequence>MLRINKEIILLKLEILRLLNNNNQGKKKFLTGLSANVFMAFMFIFYSASLTRSFYKGNPLKVIVTSTVIVFLMIFWGNVLYSNNSLFEKRELENLLPMPFTSLELISSKILGIYVYNLGIVACMVIFPFLYVTYDNCGFPFTLFTILMLLSFPMIPLCLSLLATAFFGKIFTNKIVKIIGGIIFFSIVIFFYIMLYFSDRSLNILAIIIEKLSKISLLKTFGQIFIEGNYLKGLIFMGISILFFGLVSVFLSKNYLEIFYRKANKIKKSSNKALKMVTKNKSRSLLEKEIGLYFSYNNYILNTILGPILLLILGVAPLVTGMANLQNMMDFDVEKLFTTNSILVVTAFAAMGQTTYCSLSIEGRNYYLMQTLPIKAWDVFKAKLKLGIILISIPLIFTSLVLSLKFNLGFLAFLLLIIAAFSYSLFANLLGLIFDINTLNINWINSKEVVKGKFSVLLIQLIIGLMVLISFLISNILFKNNRILSWIIIIIFVNIFNFIQIWYLSSKNLKM</sequence>
<feature type="transmembrane region" description="Helical" evidence="1">
    <location>
        <begin position="299"/>
        <end position="322"/>
    </location>
</feature>
<dbReference type="STRING" id="1122949.GCA_000378725_00183"/>
<feature type="transmembrane region" description="Helical" evidence="1">
    <location>
        <begin position="60"/>
        <end position="81"/>
    </location>
</feature>
<feature type="transmembrane region" description="Helical" evidence="1">
    <location>
        <begin position="342"/>
        <end position="361"/>
    </location>
</feature>
<evidence type="ECO:0000313" key="2">
    <source>
        <dbReference type="EMBL" id="SUB56342.1"/>
    </source>
</evidence>
<feature type="transmembrane region" description="Helical" evidence="1">
    <location>
        <begin position="483"/>
        <end position="504"/>
    </location>
</feature>
<keyword evidence="1" id="KW-0472">Membrane</keyword>
<keyword evidence="1" id="KW-0812">Transmembrane</keyword>
<evidence type="ECO:0008006" key="4">
    <source>
        <dbReference type="Google" id="ProtNLM"/>
    </source>
</evidence>
<feature type="transmembrane region" description="Helical" evidence="1">
    <location>
        <begin position="410"/>
        <end position="434"/>
    </location>
</feature>
<dbReference type="EMBL" id="UGSZ01000001">
    <property type="protein sequence ID" value="SUB56342.1"/>
    <property type="molecule type" value="Genomic_DNA"/>
</dbReference>
<proteinExistence type="predicted"/>
<feature type="transmembrane region" description="Helical" evidence="1">
    <location>
        <begin position="234"/>
        <end position="252"/>
    </location>
</feature>
<name>A0A379C1X3_9FIRM</name>
<dbReference type="RefSeq" id="WP_019034235.1">
    <property type="nucleotide sequence ID" value="NZ_UGSZ01000001.1"/>
</dbReference>
<evidence type="ECO:0000256" key="1">
    <source>
        <dbReference type="SAM" id="Phobius"/>
    </source>
</evidence>
<feature type="transmembrane region" description="Helical" evidence="1">
    <location>
        <begin position="454"/>
        <end position="477"/>
    </location>
</feature>
<dbReference type="Proteomes" id="UP000255517">
    <property type="component" value="Unassembled WGS sequence"/>
</dbReference>
<feature type="transmembrane region" description="Helical" evidence="1">
    <location>
        <begin position="29"/>
        <end position="48"/>
    </location>
</feature>
<evidence type="ECO:0000313" key="3">
    <source>
        <dbReference type="Proteomes" id="UP000255517"/>
    </source>
</evidence>
<feature type="transmembrane region" description="Helical" evidence="1">
    <location>
        <begin position="111"/>
        <end position="131"/>
    </location>
</feature>
<feature type="transmembrane region" description="Helical" evidence="1">
    <location>
        <begin position="382"/>
        <end position="404"/>
    </location>
</feature>
<feature type="transmembrane region" description="Helical" evidence="1">
    <location>
        <begin position="175"/>
        <end position="197"/>
    </location>
</feature>
<keyword evidence="1" id="KW-1133">Transmembrane helix</keyword>
<protein>
    <recommendedName>
        <fullName evidence="4">ABC-2 type transporter</fullName>
    </recommendedName>
</protein>
<accession>A0A379C1X3</accession>